<evidence type="ECO:0000256" key="1">
    <source>
        <dbReference type="ARBA" id="ARBA00022729"/>
    </source>
</evidence>
<feature type="domain" description="Gingipain" evidence="3">
    <location>
        <begin position="397"/>
        <end position="747"/>
    </location>
</feature>
<protein>
    <recommendedName>
        <fullName evidence="3">Gingipain domain-containing protein</fullName>
    </recommendedName>
</protein>
<dbReference type="InterPro" id="IPR013783">
    <property type="entry name" value="Ig-like_fold"/>
</dbReference>
<sequence length="1084" mass="119230">MKAILFSVFILTLALSARGQTPYTNAWIHYDQPYFKLTVSKAGIYRVPLKRLQDAGLSLTSLPPENLRLYHRGEEVAIRVVQAAGGTLSATDYLEFYSAGNTGTQDSLVYRPASARPPTSYSLYSNDTHYFLTVDTKQKGKRMAEVPYQETTLTPEAFHLERQVKEFRDEWSFNNSTGLVPFLQQSYYERGEGWTGRVIQRDSLARHSVSLTNRVPGTSFPIQLQVLVNGRYAGQHNVNFSLGSRAFDRKLFYDFDHQTVQTTVAESDLDAGNTFVLGLRSTVTQPLEQYSLSRYEVRYPQRFDMAGTSAKYFYLAPNSANQSVVALSGLGTSAPTTYDVTDPAAPKRLGTQAANGAWKVPVPQTAQSRTLYVTTAFEEVAAVTKMNFIHYTGSHNYLIITHSALESAAQTYAAYRRSAAGGGYQVLVADMQQLTDQFNFGERGPLGIKHFLDFQLKDGQPDKYLLLIGNGVSFPDVLKTWQDRDFVPTFGYPGSDVLLSAGLGKNNQDTPAFRTGRLSAATGQQVLNYLSKVQEFEAAEAQLTSKNILHLSGGQNRDEIARLKTILENLAPLAQQSFLNARVEAIAKQTTEPVENVNISRQVNEGVGMITFMGHASPTVPDLNIGYASAPGSQLNNKGKYPFMYFNGCGVGNVFYRYETLAADWLFSANKGAIGVLSNSFWSYSSTSGAYLNAFYKALFGDEALLGKPIGTVLQKVGSAIAAANPNAYDLANIHQLILLGDPAVVLFPIHKPDYAVRSQDLFIQSKNPALSIGQTDSLQIGFAVSNAGKVEDNRSLAVQIRKTLANGTVQTTSHSVLAPARQDIFLLSFQKDLSINKIEVVLDPTQQIDELDRNNNRAALAIDWEQIRDFTTYPILARPDRLNPTLEVTIDGKVPKNEAFTTPDPAIQITLRDENPLATLDDALVEVYLQACEGCPFEQVPSGQLAFELVAPNTLQVAYEPQNLPAGTYELLVQGRDASGNSVGVPYRIKFRVAESTSPLTVMVVPNPTSYFAKFVYTATQKPSAGEGTLRIFSPGGLLIKEMAFTPQPGENELYWQVAHPAGMYVYQLTIGEEVVSGKVVVY</sequence>
<dbReference type="InterPro" id="IPR029031">
    <property type="entry name" value="Gingipain_N_sf"/>
</dbReference>
<dbReference type="RefSeq" id="WP_184171521.1">
    <property type="nucleotide sequence ID" value="NZ_JACHGF010000001.1"/>
</dbReference>
<organism evidence="4 5">
    <name type="scientific">Rhabdobacter roseus</name>
    <dbReference type="NCBI Taxonomy" id="1655419"/>
    <lineage>
        <taxon>Bacteria</taxon>
        <taxon>Pseudomonadati</taxon>
        <taxon>Bacteroidota</taxon>
        <taxon>Cytophagia</taxon>
        <taxon>Cytophagales</taxon>
        <taxon>Cytophagaceae</taxon>
        <taxon>Rhabdobacter</taxon>
    </lineage>
</organism>
<dbReference type="CDD" id="cd02258">
    <property type="entry name" value="Peptidase_C25_N"/>
    <property type="match status" value="1"/>
</dbReference>
<dbReference type="Gene3D" id="3.40.50.10390">
    <property type="entry name" value="Gingipain r, domain 1"/>
    <property type="match status" value="1"/>
</dbReference>
<dbReference type="InterPro" id="IPR001769">
    <property type="entry name" value="Gingipain"/>
</dbReference>
<feature type="chain" id="PRO_5033028749" description="Gingipain domain-containing protein" evidence="2">
    <location>
        <begin position="20"/>
        <end position="1084"/>
    </location>
</feature>
<dbReference type="AlphaFoldDB" id="A0A840TM01"/>
<feature type="signal peptide" evidence="2">
    <location>
        <begin position="1"/>
        <end position="19"/>
    </location>
</feature>
<evidence type="ECO:0000313" key="4">
    <source>
        <dbReference type="EMBL" id="MBB5282797.1"/>
    </source>
</evidence>
<dbReference type="InterPro" id="IPR029030">
    <property type="entry name" value="Caspase-like_dom_sf"/>
</dbReference>
<dbReference type="GO" id="GO:0006508">
    <property type="term" value="P:proteolysis"/>
    <property type="evidence" value="ECO:0007669"/>
    <property type="project" value="InterPro"/>
</dbReference>
<reference evidence="4 5" key="1">
    <citation type="submission" date="2020-08" db="EMBL/GenBank/DDBJ databases">
        <title>Genomic Encyclopedia of Type Strains, Phase IV (KMG-IV): sequencing the most valuable type-strain genomes for metagenomic binning, comparative biology and taxonomic classification.</title>
        <authorList>
            <person name="Goeker M."/>
        </authorList>
    </citation>
    <scope>NUCLEOTIDE SEQUENCE [LARGE SCALE GENOMIC DNA]</scope>
    <source>
        <strain evidence="4 5">DSM 105074</strain>
    </source>
</reference>
<keyword evidence="1 2" id="KW-0732">Signal</keyword>
<dbReference type="Gene3D" id="3.40.50.1460">
    <property type="match status" value="1"/>
</dbReference>
<accession>A0A840TM01</accession>
<evidence type="ECO:0000256" key="2">
    <source>
        <dbReference type="SAM" id="SignalP"/>
    </source>
</evidence>
<dbReference type="Pfam" id="PF01364">
    <property type="entry name" value="Peptidase_C25"/>
    <property type="match status" value="1"/>
</dbReference>
<proteinExistence type="predicted"/>
<dbReference type="SUPFAM" id="SSF52129">
    <property type="entry name" value="Caspase-like"/>
    <property type="match status" value="1"/>
</dbReference>
<dbReference type="Proteomes" id="UP000557307">
    <property type="component" value="Unassembled WGS sequence"/>
</dbReference>
<dbReference type="EMBL" id="JACHGF010000001">
    <property type="protein sequence ID" value="MBB5282797.1"/>
    <property type="molecule type" value="Genomic_DNA"/>
</dbReference>
<keyword evidence="5" id="KW-1185">Reference proteome</keyword>
<dbReference type="Gene3D" id="2.60.40.10">
    <property type="entry name" value="Immunoglobulins"/>
    <property type="match status" value="1"/>
</dbReference>
<evidence type="ECO:0000259" key="3">
    <source>
        <dbReference type="Pfam" id="PF01364"/>
    </source>
</evidence>
<dbReference type="GO" id="GO:0008234">
    <property type="term" value="F:cysteine-type peptidase activity"/>
    <property type="evidence" value="ECO:0007669"/>
    <property type="project" value="InterPro"/>
</dbReference>
<gene>
    <name evidence="4" type="ORF">HNQ92_000918</name>
</gene>
<name>A0A840TM01_9BACT</name>
<comment type="caution">
    <text evidence="4">The sequence shown here is derived from an EMBL/GenBank/DDBJ whole genome shotgun (WGS) entry which is preliminary data.</text>
</comment>
<evidence type="ECO:0000313" key="5">
    <source>
        <dbReference type="Proteomes" id="UP000557307"/>
    </source>
</evidence>